<proteinExistence type="predicted"/>
<dbReference type="InterPro" id="IPR036890">
    <property type="entry name" value="HATPase_C_sf"/>
</dbReference>
<evidence type="ECO:0000256" key="1">
    <source>
        <dbReference type="ARBA" id="ARBA00000085"/>
    </source>
</evidence>
<dbReference type="Proteomes" id="UP000476411">
    <property type="component" value="Chromosome"/>
</dbReference>
<keyword evidence="5 7" id="KW-0418">Kinase</keyword>
<sequence>MKTGHANDRWQAVADAIEEWLLHRQAATVSILSAPHDKKEKMKSQVYKQSSFSDCGSELMSRQVWSVHSPQIVEENAHVTSTLALPIINYVKVYLENILFNLIDDAMMCTRTGMSTELTVCTWKEEGRIVWVVEDNGIGIDLKKHQEQLFRYKKKFHRGYESNGTSPYKIRNQVRTFAGNIEVKSEIEKGSSFYVYFNNREYTLQQDE</sequence>
<evidence type="ECO:0000256" key="3">
    <source>
        <dbReference type="ARBA" id="ARBA00022553"/>
    </source>
</evidence>
<dbReference type="PANTHER" id="PTHR43304">
    <property type="entry name" value="PHYTOCHROME-LIKE PROTEIN CPH1"/>
    <property type="match status" value="1"/>
</dbReference>
<protein>
    <recommendedName>
        <fullName evidence="2">histidine kinase</fullName>
        <ecNumber evidence="2">2.7.13.3</ecNumber>
    </recommendedName>
</protein>
<dbReference type="InterPro" id="IPR003594">
    <property type="entry name" value="HATPase_dom"/>
</dbReference>
<keyword evidence="8" id="KW-1185">Reference proteome</keyword>
<evidence type="ECO:0000256" key="5">
    <source>
        <dbReference type="ARBA" id="ARBA00022777"/>
    </source>
</evidence>
<organism evidence="7 8">
    <name type="scientific">Chitinophaga agri</name>
    <dbReference type="NCBI Taxonomy" id="2703787"/>
    <lineage>
        <taxon>Bacteria</taxon>
        <taxon>Pseudomonadati</taxon>
        <taxon>Bacteroidota</taxon>
        <taxon>Chitinophagia</taxon>
        <taxon>Chitinophagales</taxon>
        <taxon>Chitinophagaceae</taxon>
        <taxon>Chitinophaga</taxon>
    </lineage>
</organism>
<evidence type="ECO:0000256" key="4">
    <source>
        <dbReference type="ARBA" id="ARBA00022679"/>
    </source>
</evidence>
<evidence type="ECO:0000313" key="7">
    <source>
        <dbReference type="EMBL" id="QHS59634.1"/>
    </source>
</evidence>
<comment type="catalytic activity">
    <reaction evidence="1">
        <text>ATP + protein L-histidine = ADP + protein N-phospho-L-histidine.</text>
        <dbReference type="EC" id="2.7.13.3"/>
    </reaction>
</comment>
<reference evidence="7 8" key="1">
    <citation type="submission" date="2020-01" db="EMBL/GenBank/DDBJ databases">
        <title>Complete genome sequence of Chitinophaga sp. H33E-04 isolated from quinoa roots.</title>
        <authorList>
            <person name="Weon H.-Y."/>
            <person name="Lee S.A."/>
        </authorList>
    </citation>
    <scope>NUCLEOTIDE SEQUENCE [LARGE SCALE GENOMIC DNA]</scope>
    <source>
        <strain evidence="7 8">H33E-04</strain>
    </source>
</reference>
<dbReference type="PANTHER" id="PTHR43304:SF1">
    <property type="entry name" value="PAC DOMAIN-CONTAINING PROTEIN"/>
    <property type="match status" value="1"/>
</dbReference>
<dbReference type="Gene3D" id="3.30.565.10">
    <property type="entry name" value="Histidine kinase-like ATPase, C-terminal domain"/>
    <property type="match status" value="1"/>
</dbReference>
<dbReference type="GO" id="GO:0004673">
    <property type="term" value="F:protein histidine kinase activity"/>
    <property type="evidence" value="ECO:0007669"/>
    <property type="project" value="UniProtKB-EC"/>
</dbReference>
<keyword evidence="4" id="KW-0808">Transferase</keyword>
<dbReference type="KEGG" id="chih:GWR21_08530"/>
<feature type="domain" description="Histidine kinase/HSP90-like ATPase" evidence="6">
    <location>
        <begin position="95"/>
        <end position="198"/>
    </location>
</feature>
<dbReference type="Pfam" id="PF02518">
    <property type="entry name" value="HATPase_c"/>
    <property type="match status" value="1"/>
</dbReference>
<evidence type="ECO:0000259" key="6">
    <source>
        <dbReference type="Pfam" id="PF02518"/>
    </source>
</evidence>
<dbReference type="RefSeq" id="WP_162331329.1">
    <property type="nucleotide sequence ID" value="NZ_CP048113.1"/>
</dbReference>
<gene>
    <name evidence="7" type="ORF">GWR21_08530</name>
</gene>
<evidence type="ECO:0000256" key="2">
    <source>
        <dbReference type="ARBA" id="ARBA00012438"/>
    </source>
</evidence>
<dbReference type="AlphaFoldDB" id="A0A6B9ZE92"/>
<evidence type="ECO:0000313" key="8">
    <source>
        <dbReference type="Proteomes" id="UP000476411"/>
    </source>
</evidence>
<dbReference type="EC" id="2.7.13.3" evidence="2"/>
<accession>A0A6B9ZE92</accession>
<keyword evidence="3" id="KW-0597">Phosphoprotein</keyword>
<dbReference type="EMBL" id="CP048113">
    <property type="protein sequence ID" value="QHS59634.1"/>
    <property type="molecule type" value="Genomic_DNA"/>
</dbReference>
<dbReference type="InterPro" id="IPR052162">
    <property type="entry name" value="Sensor_kinase/Photoreceptor"/>
</dbReference>
<name>A0A6B9ZE92_9BACT</name>
<dbReference type="SUPFAM" id="SSF55874">
    <property type="entry name" value="ATPase domain of HSP90 chaperone/DNA topoisomerase II/histidine kinase"/>
    <property type="match status" value="1"/>
</dbReference>